<organism evidence="1">
    <name type="scientific">Castor canadensis</name>
    <name type="common">American beaver</name>
    <dbReference type="NCBI Taxonomy" id="51338"/>
    <lineage>
        <taxon>Eukaryota</taxon>
        <taxon>Metazoa</taxon>
        <taxon>Chordata</taxon>
        <taxon>Craniata</taxon>
        <taxon>Vertebrata</taxon>
        <taxon>Euteleostomi</taxon>
        <taxon>Mammalia</taxon>
        <taxon>Eutheria</taxon>
        <taxon>Euarchontoglires</taxon>
        <taxon>Glires</taxon>
        <taxon>Rodentia</taxon>
        <taxon>Castorimorpha</taxon>
        <taxon>Castoridae</taxon>
        <taxon>Castor</taxon>
    </lineage>
</organism>
<evidence type="ECO:0000313" key="1">
    <source>
        <dbReference type="Ensembl" id="ENSCCNP00000028895.1"/>
    </source>
</evidence>
<accession>A0A8C0XKU3</accession>
<sequence length="107" mass="12666">MARHFIMKRASWCKRTYLLERINQVFSISFPSRAQSIGPVLAGAALHTRGQQNKYSQKFWNCLHSKERYPDLWVEKGTNFKDNCKWRELQDKTSMIDAKFVLIISLR</sequence>
<proteinExistence type="predicted"/>
<dbReference type="Ensembl" id="ENSCCNT00000036463.1">
    <property type="protein sequence ID" value="ENSCCNP00000028895.1"/>
    <property type="gene ID" value="ENSCCNG00000027777.1"/>
</dbReference>
<dbReference type="AlphaFoldDB" id="A0A8C0XKU3"/>
<name>A0A8C0XKU3_CASCN</name>
<protein>
    <submittedName>
        <fullName evidence="1">Uncharacterized protein</fullName>
    </submittedName>
</protein>
<reference evidence="1" key="1">
    <citation type="submission" date="2023-09" db="UniProtKB">
        <authorList>
            <consortium name="Ensembl"/>
        </authorList>
    </citation>
    <scope>IDENTIFICATION</scope>
</reference>